<dbReference type="Proteomes" id="UP000032254">
    <property type="component" value="Unassembled WGS sequence"/>
</dbReference>
<proteinExistence type="predicted"/>
<sequence length="87" mass="9471">MTRSQPRRARGTVGHAYSALNLRLVLAGFGLVTMVIFAVLAVWAGVVWLGVVCAVFAVVAAVDLVVIQRRRAARRRESPGARHSLFE</sequence>
<keyword evidence="1" id="KW-1133">Transmembrane helix</keyword>
<evidence type="ECO:0000313" key="2">
    <source>
        <dbReference type="EMBL" id="KIR66004.1"/>
    </source>
</evidence>
<dbReference type="Pfam" id="PF19870">
    <property type="entry name" value="DUF6343"/>
    <property type="match status" value="1"/>
</dbReference>
<dbReference type="AlphaFoldDB" id="A0A0D0X583"/>
<evidence type="ECO:0000256" key="1">
    <source>
        <dbReference type="SAM" id="Phobius"/>
    </source>
</evidence>
<dbReference type="PATRIC" id="fig|47853.6.peg.2577"/>
<dbReference type="GeneID" id="301304879"/>
<keyword evidence="1" id="KW-0812">Transmembrane</keyword>
<feature type="transmembrane region" description="Helical" evidence="1">
    <location>
        <begin position="20"/>
        <end position="40"/>
    </location>
</feature>
<feature type="transmembrane region" description="Helical" evidence="1">
    <location>
        <begin position="46"/>
        <end position="67"/>
    </location>
</feature>
<keyword evidence="1" id="KW-0472">Membrane</keyword>
<accession>A0A0D0X583</accession>
<keyword evidence="3" id="KW-1185">Reference proteome</keyword>
<dbReference type="InterPro" id="IPR045924">
    <property type="entry name" value="DUF6343"/>
</dbReference>
<evidence type="ECO:0000313" key="3">
    <source>
        <dbReference type="Proteomes" id="UP000032254"/>
    </source>
</evidence>
<dbReference type="OrthoDB" id="3402708at2"/>
<protein>
    <submittedName>
        <fullName evidence="2">Uncharacterized protein</fullName>
    </submittedName>
</protein>
<gene>
    <name evidence="2" type="ORF">TK50_12175</name>
</gene>
<name>A0A0D0X583_9ACTN</name>
<organism evidence="2 3">
    <name type="scientific">Micromonospora haikouensis</name>
    <dbReference type="NCBI Taxonomy" id="686309"/>
    <lineage>
        <taxon>Bacteria</taxon>
        <taxon>Bacillati</taxon>
        <taxon>Actinomycetota</taxon>
        <taxon>Actinomycetes</taxon>
        <taxon>Micromonosporales</taxon>
        <taxon>Micromonosporaceae</taxon>
        <taxon>Micromonospora</taxon>
    </lineage>
</organism>
<comment type="caution">
    <text evidence="2">The sequence shown here is derived from an EMBL/GenBank/DDBJ whole genome shotgun (WGS) entry which is preliminary data.</text>
</comment>
<dbReference type="RefSeq" id="WP_043962837.1">
    <property type="nucleotide sequence ID" value="NZ_JBEZEN010000004.1"/>
</dbReference>
<dbReference type="EMBL" id="JXSX01000001">
    <property type="protein sequence ID" value="KIR66004.1"/>
    <property type="molecule type" value="Genomic_DNA"/>
</dbReference>
<reference evidence="2 3" key="1">
    <citation type="submission" date="2015-01" db="EMBL/GenBank/DDBJ databases">
        <title>Sequencing and annotation of Micromonospora carbonacea strain JXNU-1 genome.</title>
        <authorList>
            <person name="Long Z."/>
            <person name="Huang Y."/>
            <person name="Jiang Y."/>
        </authorList>
    </citation>
    <scope>NUCLEOTIDE SEQUENCE [LARGE SCALE GENOMIC DNA]</scope>
    <source>
        <strain evidence="2 3">JXNU-1</strain>
    </source>
</reference>